<dbReference type="Proteomes" id="UP000261520">
    <property type="component" value="Unplaced"/>
</dbReference>
<keyword evidence="4" id="KW-1185">Reference proteome</keyword>
<organism evidence="3 4">
    <name type="scientific">Periophthalmus magnuspinnatus</name>
    <dbReference type="NCBI Taxonomy" id="409849"/>
    <lineage>
        <taxon>Eukaryota</taxon>
        <taxon>Metazoa</taxon>
        <taxon>Chordata</taxon>
        <taxon>Craniata</taxon>
        <taxon>Vertebrata</taxon>
        <taxon>Euteleostomi</taxon>
        <taxon>Actinopterygii</taxon>
        <taxon>Neopterygii</taxon>
        <taxon>Teleostei</taxon>
        <taxon>Neoteleostei</taxon>
        <taxon>Acanthomorphata</taxon>
        <taxon>Gobiaria</taxon>
        <taxon>Gobiiformes</taxon>
        <taxon>Gobioidei</taxon>
        <taxon>Gobiidae</taxon>
        <taxon>Oxudercinae</taxon>
        <taxon>Periophthalmus</taxon>
    </lineage>
</organism>
<reference evidence="3" key="1">
    <citation type="submission" date="2025-08" db="UniProtKB">
        <authorList>
            <consortium name="Ensembl"/>
        </authorList>
    </citation>
    <scope>IDENTIFICATION</scope>
</reference>
<feature type="compositionally biased region" description="Acidic residues" evidence="1">
    <location>
        <begin position="8"/>
        <end position="19"/>
    </location>
</feature>
<reference evidence="3" key="2">
    <citation type="submission" date="2025-09" db="UniProtKB">
        <authorList>
            <consortium name="Ensembl"/>
        </authorList>
    </citation>
    <scope>IDENTIFICATION</scope>
</reference>
<accession>A0A3B4AW68</accession>
<dbReference type="AlphaFoldDB" id="A0A3B4AW68"/>
<dbReference type="STRING" id="409849.ENSPMGP00000021373"/>
<dbReference type="Ensembl" id="ENSPMGT00000022771.1">
    <property type="protein sequence ID" value="ENSPMGP00000021373.1"/>
    <property type="gene ID" value="ENSPMGG00000017313.1"/>
</dbReference>
<sequence>MAQVDEGGTGDEDDLQDPEADVRDGEGLVIAHVLATGLLCVAHHVGLLIAPHLSKSNDHDPEKEQDAHPDLPNDSGVEAPMNLNVNLGKTKHDLYLSLNPIK</sequence>
<keyword evidence="2" id="KW-0812">Transmembrane</keyword>
<keyword evidence="2" id="KW-0472">Membrane</keyword>
<evidence type="ECO:0000256" key="1">
    <source>
        <dbReference type="SAM" id="MobiDB-lite"/>
    </source>
</evidence>
<protein>
    <submittedName>
        <fullName evidence="3">Uncharacterized protein</fullName>
    </submittedName>
</protein>
<feature type="compositionally biased region" description="Basic and acidic residues" evidence="1">
    <location>
        <begin position="55"/>
        <end position="71"/>
    </location>
</feature>
<name>A0A3B4AW68_9GOBI</name>
<feature type="region of interest" description="Disordered" evidence="1">
    <location>
        <begin position="1"/>
        <end position="22"/>
    </location>
</feature>
<evidence type="ECO:0000313" key="4">
    <source>
        <dbReference type="Proteomes" id="UP000261520"/>
    </source>
</evidence>
<proteinExistence type="predicted"/>
<evidence type="ECO:0000256" key="2">
    <source>
        <dbReference type="SAM" id="Phobius"/>
    </source>
</evidence>
<evidence type="ECO:0000313" key="3">
    <source>
        <dbReference type="Ensembl" id="ENSPMGP00000021373.1"/>
    </source>
</evidence>
<keyword evidence="2" id="KW-1133">Transmembrane helix</keyword>
<feature type="region of interest" description="Disordered" evidence="1">
    <location>
        <begin position="53"/>
        <end position="81"/>
    </location>
</feature>
<feature type="transmembrane region" description="Helical" evidence="2">
    <location>
        <begin position="29"/>
        <end position="50"/>
    </location>
</feature>